<evidence type="ECO:0000256" key="3">
    <source>
        <dbReference type="ARBA" id="ARBA00022989"/>
    </source>
</evidence>
<dbReference type="InterPro" id="IPR013525">
    <property type="entry name" value="ABC2_TM"/>
</dbReference>
<dbReference type="AlphaFoldDB" id="A0A7U3VLI4"/>
<feature type="transmembrane region" description="Helical" evidence="5">
    <location>
        <begin position="143"/>
        <end position="166"/>
    </location>
</feature>
<feature type="transmembrane region" description="Helical" evidence="5">
    <location>
        <begin position="172"/>
        <end position="191"/>
    </location>
</feature>
<dbReference type="RefSeq" id="WP_202232096.1">
    <property type="nucleotide sequence ID" value="NZ_AP018365.1"/>
</dbReference>
<keyword evidence="3 5" id="KW-1133">Transmembrane helix</keyword>
<reference evidence="7 8" key="4">
    <citation type="journal article" date="2020" name="Sci. Rep.">
        <title>beta-carboline chemical signals induce reveromycin production through a LuxR family regulator in Streptomyces sp. SN-593.</title>
        <authorList>
            <person name="Panthee S."/>
            <person name="Kito N."/>
            <person name="Hayashi T."/>
            <person name="Shimizu T."/>
            <person name="Ishikawa J."/>
            <person name="Hamamoto H."/>
            <person name="Osada H."/>
            <person name="Takahashi S."/>
        </authorList>
    </citation>
    <scope>NUCLEOTIDE SEQUENCE [LARGE SCALE GENOMIC DNA]</scope>
    <source>
        <strain evidence="7 8">SN-593</strain>
    </source>
</reference>
<keyword evidence="4 5" id="KW-0472">Membrane</keyword>
<dbReference type="KEGG" id="arev:RVR_499"/>
<evidence type="ECO:0000256" key="2">
    <source>
        <dbReference type="ARBA" id="ARBA00022692"/>
    </source>
</evidence>
<feature type="transmembrane region" description="Helical" evidence="5">
    <location>
        <begin position="110"/>
        <end position="131"/>
    </location>
</feature>
<gene>
    <name evidence="7" type="ORF">RVR_499</name>
</gene>
<protein>
    <recommendedName>
        <fullName evidence="6">ABC-2 type transporter transmembrane domain-containing protein</fullName>
    </recommendedName>
</protein>
<evidence type="ECO:0000259" key="6">
    <source>
        <dbReference type="Pfam" id="PF01061"/>
    </source>
</evidence>
<dbReference type="Pfam" id="PF01061">
    <property type="entry name" value="ABC2_membrane"/>
    <property type="match status" value="1"/>
</dbReference>
<dbReference type="GO" id="GO:0140359">
    <property type="term" value="F:ABC-type transporter activity"/>
    <property type="evidence" value="ECO:0007669"/>
    <property type="project" value="InterPro"/>
</dbReference>
<dbReference type="EMBL" id="AP018365">
    <property type="protein sequence ID" value="BBA95585.1"/>
    <property type="molecule type" value="Genomic_DNA"/>
</dbReference>
<reference evidence="7 8" key="2">
    <citation type="journal article" date="2011" name="J. Antibiot.">
        <title>Furaquinocins I and J: novel polyketide isoprenoid hybrid compounds from Streptomyces reveromyceticus SN-593.</title>
        <authorList>
            <person name="Panthee S."/>
            <person name="Takahashi S."/>
            <person name="Takagi H."/>
            <person name="Nogawa T."/>
            <person name="Oowada E."/>
            <person name="Uramoto M."/>
            <person name="Osada H."/>
        </authorList>
    </citation>
    <scope>NUCLEOTIDE SEQUENCE [LARGE SCALE GENOMIC DNA]</scope>
    <source>
        <strain evidence="7 8">SN-593</strain>
    </source>
</reference>
<organism evidence="7 8">
    <name type="scientific">Actinacidiphila reveromycinica</name>
    <dbReference type="NCBI Taxonomy" id="659352"/>
    <lineage>
        <taxon>Bacteria</taxon>
        <taxon>Bacillati</taxon>
        <taxon>Actinomycetota</taxon>
        <taxon>Actinomycetes</taxon>
        <taxon>Kitasatosporales</taxon>
        <taxon>Streptomycetaceae</taxon>
        <taxon>Actinacidiphila</taxon>
    </lineage>
</organism>
<accession>A0A7U3VLI4</accession>
<evidence type="ECO:0000256" key="5">
    <source>
        <dbReference type="SAM" id="Phobius"/>
    </source>
</evidence>
<name>A0A7U3VLI4_9ACTN</name>
<reference evidence="7 8" key="3">
    <citation type="journal article" date="2011" name="Nat. Chem. Biol.">
        <title>Reveromycin A biosynthesis uses RevG and RevJ for stereospecific spiroacetal formation.</title>
        <authorList>
            <person name="Takahashi S."/>
            <person name="Toyoda A."/>
            <person name="Sekiyama Y."/>
            <person name="Takagi H."/>
            <person name="Nogawa T."/>
            <person name="Uramoto M."/>
            <person name="Suzuki R."/>
            <person name="Koshino H."/>
            <person name="Kumano T."/>
            <person name="Panthee S."/>
            <person name="Dairi T."/>
            <person name="Ishikawa J."/>
            <person name="Ikeda H."/>
            <person name="Sakaki Y."/>
            <person name="Osada H."/>
        </authorList>
    </citation>
    <scope>NUCLEOTIDE SEQUENCE [LARGE SCALE GENOMIC DNA]</scope>
    <source>
        <strain evidence="7 8">SN-593</strain>
    </source>
</reference>
<evidence type="ECO:0000313" key="7">
    <source>
        <dbReference type="EMBL" id="BBA95585.1"/>
    </source>
</evidence>
<sequence length="260" mass="26953">MNFADLGFRLGLACSFGGREYAAVYSRKVVLTSVLPRAVLQAVFYTLLGRLLAGPGGTRQAFVGAVGYALVTATVVRLPDVLAADKQEGTAFRLRTGVLPRPVVAACRSWPYLAEALLSAAAVVAVGSLMVGEGSVALQLLRYVPLFVLSTVALAAFGLAGAAMSVGRRSDVLVGNLLAALLLAGCQIVTARPIGWLRAVGEVLPLRHALEGVRAGIDGRSPWPQAGAEALVGAGWFAVAAVALKVQGHRAAREGTDDHD</sequence>
<keyword evidence="8" id="KW-1185">Reference proteome</keyword>
<evidence type="ECO:0000313" key="8">
    <source>
        <dbReference type="Proteomes" id="UP000595703"/>
    </source>
</evidence>
<evidence type="ECO:0000256" key="4">
    <source>
        <dbReference type="ARBA" id="ARBA00023136"/>
    </source>
</evidence>
<evidence type="ECO:0000256" key="1">
    <source>
        <dbReference type="ARBA" id="ARBA00004141"/>
    </source>
</evidence>
<comment type="subcellular location">
    <subcellularLocation>
        <location evidence="1">Membrane</location>
        <topology evidence="1">Multi-pass membrane protein</topology>
    </subcellularLocation>
</comment>
<feature type="domain" description="ABC-2 type transporter transmembrane" evidence="6">
    <location>
        <begin position="26"/>
        <end position="216"/>
    </location>
</feature>
<reference evidence="7 8" key="1">
    <citation type="journal article" date="2010" name="J. Bacteriol.">
        <title>Biochemical characterization of a novel indole prenyltransferase from Streptomyces sp. SN-593.</title>
        <authorList>
            <person name="Takahashi S."/>
            <person name="Takagi H."/>
            <person name="Toyoda A."/>
            <person name="Uramoto M."/>
            <person name="Nogawa T."/>
            <person name="Ueki M."/>
            <person name="Sakaki Y."/>
            <person name="Osada H."/>
        </authorList>
    </citation>
    <scope>NUCLEOTIDE SEQUENCE [LARGE SCALE GENOMIC DNA]</scope>
    <source>
        <strain evidence="7 8">SN-593</strain>
    </source>
</reference>
<dbReference type="Proteomes" id="UP000595703">
    <property type="component" value="Chromosome"/>
</dbReference>
<dbReference type="GO" id="GO:0016020">
    <property type="term" value="C:membrane"/>
    <property type="evidence" value="ECO:0007669"/>
    <property type="project" value="UniProtKB-SubCell"/>
</dbReference>
<keyword evidence="2 5" id="KW-0812">Transmembrane</keyword>
<proteinExistence type="predicted"/>